<name>A0AAV9SGL8_9TELE</name>
<feature type="region of interest" description="Disordered" evidence="1">
    <location>
        <begin position="1"/>
        <end position="87"/>
    </location>
</feature>
<dbReference type="Proteomes" id="UP001311232">
    <property type="component" value="Unassembled WGS sequence"/>
</dbReference>
<sequence length="154" mass="16152">MLLAGSTRYPTPCSGLWDGGERAPGVAAHPPGHGPRRLGHTFETSLPAPKRSHQPQPARGTRGPQQTDEVRGPLRRSPGGVPLGKTGRLGLATEISASSGAINATMHNPCKGLESTLQAGGIDHRSNGEPKPAEPLPWQTTYANRSGRVSCETL</sequence>
<feature type="compositionally biased region" description="Basic and acidic residues" evidence="1">
    <location>
        <begin position="122"/>
        <end position="132"/>
    </location>
</feature>
<evidence type="ECO:0000256" key="1">
    <source>
        <dbReference type="SAM" id="MobiDB-lite"/>
    </source>
</evidence>
<gene>
    <name evidence="2" type="ORF">CRENBAI_005575</name>
</gene>
<protein>
    <submittedName>
        <fullName evidence="2">Uncharacterized protein</fullName>
    </submittedName>
</protein>
<dbReference type="EMBL" id="JAHHUM010000427">
    <property type="protein sequence ID" value="KAK5619892.1"/>
    <property type="molecule type" value="Genomic_DNA"/>
</dbReference>
<reference evidence="2 3" key="1">
    <citation type="submission" date="2021-06" db="EMBL/GenBank/DDBJ databases">
        <authorList>
            <person name="Palmer J.M."/>
        </authorList>
    </citation>
    <scope>NUCLEOTIDE SEQUENCE [LARGE SCALE GENOMIC DNA]</scope>
    <source>
        <strain evidence="2 3">MEX-2019</strain>
        <tissue evidence="2">Muscle</tissue>
    </source>
</reference>
<organism evidence="2 3">
    <name type="scientific">Crenichthys baileyi</name>
    <name type="common">White River springfish</name>
    <dbReference type="NCBI Taxonomy" id="28760"/>
    <lineage>
        <taxon>Eukaryota</taxon>
        <taxon>Metazoa</taxon>
        <taxon>Chordata</taxon>
        <taxon>Craniata</taxon>
        <taxon>Vertebrata</taxon>
        <taxon>Euteleostomi</taxon>
        <taxon>Actinopterygii</taxon>
        <taxon>Neopterygii</taxon>
        <taxon>Teleostei</taxon>
        <taxon>Neoteleostei</taxon>
        <taxon>Acanthomorphata</taxon>
        <taxon>Ovalentaria</taxon>
        <taxon>Atherinomorphae</taxon>
        <taxon>Cyprinodontiformes</taxon>
        <taxon>Goodeidae</taxon>
        <taxon>Crenichthys</taxon>
    </lineage>
</organism>
<dbReference type="AlphaFoldDB" id="A0AAV9SGL8"/>
<keyword evidence="3" id="KW-1185">Reference proteome</keyword>
<evidence type="ECO:0000313" key="2">
    <source>
        <dbReference type="EMBL" id="KAK5619892.1"/>
    </source>
</evidence>
<evidence type="ECO:0000313" key="3">
    <source>
        <dbReference type="Proteomes" id="UP001311232"/>
    </source>
</evidence>
<proteinExistence type="predicted"/>
<comment type="caution">
    <text evidence="2">The sequence shown here is derived from an EMBL/GenBank/DDBJ whole genome shotgun (WGS) entry which is preliminary data.</text>
</comment>
<accession>A0AAV9SGL8</accession>
<feature type="region of interest" description="Disordered" evidence="1">
    <location>
        <begin position="113"/>
        <end position="139"/>
    </location>
</feature>